<keyword evidence="1" id="KW-0472">Membrane</keyword>
<name>A0ABU2FVW9_9EURY</name>
<feature type="transmembrane region" description="Helical" evidence="1">
    <location>
        <begin position="210"/>
        <end position="231"/>
    </location>
</feature>
<feature type="transmembrane region" description="Helical" evidence="1">
    <location>
        <begin position="315"/>
        <end position="334"/>
    </location>
</feature>
<reference evidence="2 3" key="1">
    <citation type="submission" date="2022-06" db="EMBL/GenBank/DDBJ databases">
        <title>Halogeometricum sp. a new haloarchaeum isolate from saline soil.</title>
        <authorList>
            <person name="Strakova D."/>
            <person name="Galisteo C."/>
            <person name="Sanchez-Porro C."/>
            <person name="Ventosa A."/>
        </authorList>
    </citation>
    <scope>NUCLEOTIDE SEQUENCE [LARGE SCALE GENOMIC DNA]</scope>
    <source>
        <strain evidence="3">S3BR25-2</strain>
    </source>
</reference>
<comment type="caution">
    <text evidence="2">The sequence shown here is derived from an EMBL/GenBank/DDBJ whole genome shotgun (WGS) entry which is preliminary data.</text>
</comment>
<feature type="transmembrane region" description="Helical" evidence="1">
    <location>
        <begin position="238"/>
        <end position="263"/>
    </location>
</feature>
<dbReference type="PANTHER" id="PTHR20992:SF9">
    <property type="entry name" value="AT15442P-RELATED"/>
    <property type="match status" value="1"/>
</dbReference>
<proteinExistence type="predicted"/>
<sequence length="436" mass="46643">MRELHLSVSADKREDVVPVLDDNDIDYVTIPRDGDETFFMVPLPTAAVSTVLEGLEDANVDEESYTVVTKAETVEMSQYEGLRERYSATVRKLSKEELHAKVREMQWPYQIYYVGTVLSVLAAAAGLLLDQPALIIGAMIIAPQASSALAAPAGALLNDWEMFVASVREQFLSLGLAIAGATAFGLFLQWGGFVPATLEPSQIELVGVRLAPTFLSTTGAVIAGIVGAFGYTTEQSTAIIGVMIAAALIPSAAAAGLGIAWASPLLATGAFLLLLVNILAINLGVFVTLRAMGYVPDWREESESFRKSISPDNRMAVYGTLLVLLVSLVATGYLTGASVAFARSVNQEVEATFEQPEYANLSLSGVQVGYVGTSLEREPTSITVMVGRTSNRAYPDLAGRLEQQIERATGRNVAVTVEFIESRSSNRTRPPNPATA</sequence>
<organism evidence="2 3">
    <name type="scientific">Halogeometricum luteum</name>
    <dbReference type="NCBI Taxonomy" id="2950537"/>
    <lineage>
        <taxon>Archaea</taxon>
        <taxon>Methanobacteriati</taxon>
        <taxon>Methanobacteriota</taxon>
        <taxon>Stenosarchaea group</taxon>
        <taxon>Halobacteria</taxon>
        <taxon>Halobacteriales</taxon>
        <taxon>Haloferacaceae</taxon>
        <taxon>Halogeometricum</taxon>
    </lineage>
</organism>
<gene>
    <name evidence="2" type="ORF">NDI79_00705</name>
</gene>
<evidence type="ECO:0000313" key="3">
    <source>
        <dbReference type="Proteomes" id="UP001254813"/>
    </source>
</evidence>
<feature type="transmembrane region" description="Helical" evidence="1">
    <location>
        <begin position="269"/>
        <end position="295"/>
    </location>
</feature>
<dbReference type="Proteomes" id="UP001254813">
    <property type="component" value="Unassembled WGS sequence"/>
</dbReference>
<dbReference type="PANTHER" id="PTHR20992">
    <property type="entry name" value="AT15442P-RELATED"/>
    <property type="match status" value="1"/>
</dbReference>
<keyword evidence="3" id="KW-1185">Reference proteome</keyword>
<dbReference type="EMBL" id="JAMQOQ010000001">
    <property type="protein sequence ID" value="MDS0292683.1"/>
    <property type="molecule type" value="Genomic_DNA"/>
</dbReference>
<keyword evidence="1" id="KW-0812">Transmembrane</keyword>
<accession>A0ABU2FVW9</accession>
<dbReference type="Pfam" id="PF04087">
    <property type="entry name" value="DUF389"/>
    <property type="match status" value="1"/>
</dbReference>
<protein>
    <submittedName>
        <fullName evidence="2">DUF389 domain-containing protein</fullName>
    </submittedName>
</protein>
<feature type="transmembrane region" description="Helical" evidence="1">
    <location>
        <begin position="135"/>
        <end position="158"/>
    </location>
</feature>
<evidence type="ECO:0000313" key="2">
    <source>
        <dbReference type="EMBL" id="MDS0292683.1"/>
    </source>
</evidence>
<feature type="transmembrane region" description="Helical" evidence="1">
    <location>
        <begin position="170"/>
        <end position="190"/>
    </location>
</feature>
<dbReference type="InterPro" id="IPR005240">
    <property type="entry name" value="DUF389"/>
</dbReference>
<feature type="transmembrane region" description="Helical" evidence="1">
    <location>
        <begin position="111"/>
        <end position="129"/>
    </location>
</feature>
<dbReference type="RefSeq" id="WP_310926529.1">
    <property type="nucleotide sequence ID" value="NZ_JAMQOQ010000001.1"/>
</dbReference>
<keyword evidence="1" id="KW-1133">Transmembrane helix</keyword>
<evidence type="ECO:0000256" key="1">
    <source>
        <dbReference type="SAM" id="Phobius"/>
    </source>
</evidence>